<dbReference type="GO" id="GO:0003676">
    <property type="term" value="F:nucleic acid binding"/>
    <property type="evidence" value="ECO:0007669"/>
    <property type="project" value="InterPro"/>
</dbReference>
<dbReference type="EMBL" id="CP144751">
    <property type="protein sequence ID" value="WVZ84141.1"/>
    <property type="molecule type" value="Genomic_DNA"/>
</dbReference>
<dbReference type="InterPro" id="IPR056924">
    <property type="entry name" value="SH3_Tf2-1"/>
</dbReference>
<keyword evidence="3" id="KW-1185">Reference proteome</keyword>
<dbReference type="Proteomes" id="UP001341281">
    <property type="component" value="Chromosome 07"/>
</dbReference>
<dbReference type="InterPro" id="IPR036397">
    <property type="entry name" value="RNaseH_sf"/>
</dbReference>
<organism evidence="2 3">
    <name type="scientific">Paspalum notatum var. saurae</name>
    <dbReference type="NCBI Taxonomy" id="547442"/>
    <lineage>
        <taxon>Eukaryota</taxon>
        <taxon>Viridiplantae</taxon>
        <taxon>Streptophyta</taxon>
        <taxon>Embryophyta</taxon>
        <taxon>Tracheophyta</taxon>
        <taxon>Spermatophyta</taxon>
        <taxon>Magnoliopsida</taxon>
        <taxon>Liliopsida</taxon>
        <taxon>Poales</taxon>
        <taxon>Poaceae</taxon>
        <taxon>PACMAD clade</taxon>
        <taxon>Panicoideae</taxon>
        <taxon>Andropogonodae</taxon>
        <taxon>Paspaleae</taxon>
        <taxon>Paspalinae</taxon>
        <taxon>Paspalum</taxon>
    </lineage>
</organism>
<proteinExistence type="predicted"/>
<accession>A0AAQ3X440</accession>
<dbReference type="PANTHER" id="PTHR35046">
    <property type="entry name" value="ZINC KNUCKLE (CCHC-TYPE) FAMILY PROTEIN"/>
    <property type="match status" value="1"/>
</dbReference>
<feature type="domain" description="Tf2-1-like SH3-like" evidence="1">
    <location>
        <begin position="73"/>
        <end position="133"/>
    </location>
</feature>
<gene>
    <name evidence="2" type="ORF">U9M48_031202</name>
</gene>
<dbReference type="Gene3D" id="3.30.420.10">
    <property type="entry name" value="Ribonuclease H-like superfamily/Ribonuclease H"/>
    <property type="match status" value="1"/>
</dbReference>
<protein>
    <recommendedName>
        <fullName evidence="1">Tf2-1-like SH3-like domain-containing protein</fullName>
    </recommendedName>
</protein>
<dbReference type="InterPro" id="IPR012337">
    <property type="entry name" value="RNaseH-like_sf"/>
</dbReference>
<reference evidence="2 3" key="1">
    <citation type="submission" date="2024-02" db="EMBL/GenBank/DDBJ databases">
        <title>High-quality chromosome-scale genome assembly of Pensacola bahiagrass (Paspalum notatum Flugge var. saurae).</title>
        <authorList>
            <person name="Vega J.M."/>
            <person name="Podio M."/>
            <person name="Orjuela J."/>
            <person name="Siena L.A."/>
            <person name="Pessino S.C."/>
            <person name="Combes M.C."/>
            <person name="Mariac C."/>
            <person name="Albertini E."/>
            <person name="Pupilli F."/>
            <person name="Ortiz J.P.A."/>
            <person name="Leblanc O."/>
        </authorList>
    </citation>
    <scope>NUCLEOTIDE SEQUENCE [LARGE SCALE GENOMIC DNA]</scope>
    <source>
        <strain evidence="2">R1</strain>
        <tissue evidence="2">Leaf</tissue>
    </source>
</reference>
<sequence length="147" mass="17279">MDFVLGLPRTKRGRYSIFVVVDRFSKMAHFIPCHKSDDAKNLKMWEECLPHVEFAYNRSVHSTTKEVKLKPSDLVRLHLRKDRFPNLRKSKLMPRADGPFKIIEKINDNAYRLELPPEFGVSRTFNIAYLKPYLGEEDELESRTTPL</sequence>
<evidence type="ECO:0000259" key="1">
    <source>
        <dbReference type="Pfam" id="PF24626"/>
    </source>
</evidence>
<dbReference type="PANTHER" id="PTHR35046:SF9">
    <property type="entry name" value="RNA-DIRECTED DNA POLYMERASE"/>
    <property type="match status" value="1"/>
</dbReference>
<dbReference type="SUPFAM" id="SSF53098">
    <property type="entry name" value="Ribonuclease H-like"/>
    <property type="match status" value="1"/>
</dbReference>
<dbReference type="AlphaFoldDB" id="A0AAQ3X440"/>
<name>A0AAQ3X440_PASNO</name>
<evidence type="ECO:0000313" key="3">
    <source>
        <dbReference type="Proteomes" id="UP001341281"/>
    </source>
</evidence>
<dbReference type="Pfam" id="PF24626">
    <property type="entry name" value="SH3_Tf2-1"/>
    <property type="match status" value="1"/>
</dbReference>
<evidence type="ECO:0000313" key="2">
    <source>
        <dbReference type="EMBL" id="WVZ84141.1"/>
    </source>
</evidence>